<evidence type="ECO:0000313" key="1">
    <source>
        <dbReference type="EMBL" id="KAI1887278.1"/>
    </source>
</evidence>
<name>A0A8T3CXZ2_9TELE</name>
<dbReference type="Proteomes" id="UP000829720">
    <property type="component" value="Unassembled WGS sequence"/>
</dbReference>
<dbReference type="EMBL" id="JAERUA010000018">
    <property type="protein sequence ID" value="KAI1887278.1"/>
    <property type="molecule type" value="Genomic_DNA"/>
</dbReference>
<organism evidence="1 2">
    <name type="scientific">Albula goreensis</name>
    <dbReference type="NCBI Taxonomy" id="1534307"/>
    <lineage>
        <taxon>Eukaryota</taxon>
        <taxon>Metazoa</taxon>
        <taxon>Chordata</taxon>
        <taxon>Craniata</taxon>
        <taxon>Vertebrata</taxon>
        <taxon>Euteleostomi</taxon>
        <taxon>Actinopterygii</taxon>
        <taxon>Neopterygii</taxon>
        <taxon>Teleostei</taxon>
        <taxon>Albuliformes</taxon>
        <taxon>Albulidae</taxon>
        <taxon>Albula</taxon>
    </lineage>
</organism>
<gene>
    <name evidence="1" type="ORF">AGOR_G00188590</name>
</gene>
<protein>
    <submittedName>
        <fullName evidence="1">Uncharacterized protein</fullName>
    </submittedName>
</protein>
<comment type="caution">
    <text evidence="1">The sequence shown here is derived from an EMBL/GenBank/DDBJ whole genome shotgun (WGS) entry which is preliminary data.</text>
</comment>
<accession>A0A8T3CXZ2</accession>
<keyword evidence="2" id="KW-1185">Reference proteome</keyword>
<dbReference type="AlphaFoldDB" id="A0A8T3CXZ2"/>
<evidence type="ECO:0000313" key="2">
    <source>
        <dbReference type="Proteomes" id="UP000829720"/>
    </source>
</evidence>
<proteinExistence type="predicted"/>
<sequence length="124" mass="14189">MPTFFGIIGYSVVRLIIQFMPRVLLFLRLQALWSSYLNALAFNVHRFYYKIYSIFGKIPLTFIARQKKTLIPPCRTAGVCKAALRNKVRYRPVPEQFSHGDISEAIFTEVCHSGSGGLDQTEEL</sequence>
<reference evidence="1" key="1">
    <citation type="submission" date="2021-01" db="EMBL/GenBank/DDBJ databases">
        <authorList>
            <person name="Zahm M."/>
            <person name="Roques C."/>
            <person name="Cabau C."/>
            <person name="Klopp C."/>
            <person name="Donnadieu C."/>
            <person name="Jouanno E."/>
            <person name="Lampietro C."/>
            <person name="Louis A."/>
            <person name="Herpin A."/>
            <person name="Echchiki A."/>
            <person name="Berthelot C."/>
            <person name="Parey E."/>
            <person name="Roest-Crollius H."/>
            <person name="Braasch I."/>
            <person name="Postlethwait J."/>
            <person name="Bobe J."/>
            <person name="Montfort J."/>
            <person name="Bouchez O."/>
            <person name="Begum T."/>
            <person name="Mejri S."/>
            <person name="Adams A."/>
            <person name="Chen W.-J."/>
            <person name="Guiguen Y."/>
        </authorList>
    </citation>
    <scope>NUCLEOTIDE SEQUENCE</scope>
    <source>
        <tissue evidence="1">Blood</tissue>
    </source>
</reference>